<dbReference type="InterPro" id="IPR014743">
    <property type="entry name" value="Cl-channel_core"/>
</dbReference>
<dbReference type="PANTHER" id="PTHR43427">
    <property type="entry name" value="CHLORIDE CHANNEL PROTEIN CLC-E"/>
    <property type="match status" value="1"/>
</dbReference>
<feature type="transmembrane region" description="Helical" evidence="5">
    <location>
        <begin position="241"/>
        <end position="263"/>
    </location>
</feature>
<feature type="transmembrane region" description="Helical" evidence="5">
    <location>
        <begin position="358"/>
        <end position="378"/>
    </location>
</feature>
<feature type="transmembrane region" description="Helical" evidence="5">
    <location>
        <begin position="111"/>
        <end position="130"/>
    </location>
</feature>
<evidence type="ECO:0000256" key="5">
    <source>
        <dbReference type="SAM" id="Phobius"/>
    </source>
</evidence>
<accession>A0A1I2TIY7</accession>
<dbReference type="EMBL" id="FOOT01000003">
    <property type="protein sequence ID" value="SFG63337.1"/>
    <property type="molecule type" value="Genomic_DNA"/>
</dbReference>
<evidence type="ECO:0000256" key="3">
    <source>
        <dbReference type="ARBA" id="ARBA00022989"/>
    </source>
</evidence>
<evidence type="ECO:0000256" key="4">
    <source>
        <dbReference type="ARBA" id="ARBA00023136"/>
    </source>
</evidence>
<feature type="transmembrane region" description="Helical" evidence="5">
    <location>
        <begin position="410"/>
        <end position="434"/>
    </location>
</feature>
<dbReference type="InterPro" id="IPR050368">
    <property type="entry name" value="ClC-type_chloride_channel"/>
</dbReference>
<feature type="transmembrane region" description="Helical" evidence="5">
    <location>
        <begin position="384"/>
        <end position="403"/>
    </location>
</feature>
<dbReference type="CDD" id="cd00400">
    <property type="entry name" value="Voltage_gated_ClC"/>
    <property type="match status" value="1"/>
</dbReference>
<evidence type="ECO:0000313" key="6">
    <source>
        <dbReference type="EMBL" id="SFG63337.1"/>
    </source>
</evidence>
<dbReference type="GO" id="GO:0015108">
    <property type="term" value="F:chloride transmembrane transporter activity"/>
    <property type="evidence" value="ECO:0007669"/>
    <property type="project" value="InterPro"/>
</dbReference>
<reference evidence="7" key="1">
    <citation type="submission" date="2016-10" db="EMBL/GenBank/DDBJ databases">
        <authorList>
            <person name="Varghese N."/>
            <person name="Submissions S."/>
        </authorList>
    </citation>
    <scope>NUCLEOTIDE SEQUENCE [LARGE SCALE GENOMIC DNA]</scope>
    <source>
        <strain evidence="7">LP51</strain>
    </source>
</reference>
<dbReference type="InterPro" id="IPR001807">
    <property type="entry name" value="ClC"/>
</dbReference>
<dbReference type="Pfam" id="PF00654">
    <property type="entry name" value="Voltage_CLC"/>
    <property type="match status" value="1"/>
</dbReference>
<dbReference type="AlphaFoldDB" id="A0A1I2TIY7"/>
<feature type="transmembrane region" description="Helical" evidence="5">
    <location>
        <begin position="284"/>
        <end position="305"/>
    </location>
</feature>
<evidence type="ECO:0000313" key="7">
    <source>
        <dbReference type="Proteomes" id="UP000198724"/>
    </source>
</evidence>
<name>A0A1I2TIY7_9BACT</name>
<dbReference type="Gene3D" id="1.10.3080.10">
    <property type="entry name" value="Clc chloride channel"/>
    <property type="match status" value="1"/>
</dbReference>
<sequence length="471" mass="51838">MLHVALALKLAVWPLAQEGLINWPHFFIVSYLSRTSFTPSCIYPYFCRMDFKRRRLAVTLRNQLNYPLQFNPFVFSRIFLLWVAIGIIGGVIAGVYWTVLESLLHFLAPVQGLWVIPLMATAGLLAGIIIHKLGDPGEMDLIVNNIRLKGGHLEPKNNPSMILSSWLCIASGGSAGPEAPLVQVVGSTGTWIAKKLKIRGEDLRSLTIAGMAAAFTALFGAPLGGTLFALEILHHKHVVEYYQALIPAFVASCSSYVVFILITHIGIGPTWNFPVYATPELNDFFYAMLYALAGTAAGWLFIFIVRQCRSLFQRFGVPIYTKMMVGGLLIGTIAYFVPLSRYFSHDELNILLAEEFSLEFLLILLVAKIFAIAFTVTSGWRGGFIIPLFFVGATVGLIINSLFPGQNLPLILVSCMAAINACVTRTPISTIILLSTLTGFHQFIPIMFASLTGFFLAPKTPLINAQLGLQE</sequence>
<proteinExistence type="predicted"/>
<dbReference type="SUPFAM" id="SSF81340">
    <property type="entry name" value="Clc chloride channel"/>
    <property type="match status" value="1"/>
</dbReference>
<keyword evidence="3 5" id="KW-1133">Transmembrane helix</keyword>
<dbReference type="GO" id="GO:0016020">
    <property type="term" value="C:membrane"/>
    <property type="evidence" value="ECO:0007669"/>
    <property type="project" value="UniProtKB-SubCell"/>
</dbReference>
<protein>
    <submittedName>
        <fullName evidence="6">H+/Cl-antiporter ClcA</fullName>
    </submittedName>
</protein>
<feature type="transmembrane region" description="Helical" evidence="5">
    <location>
        <begin position="317"/>
        <end position="337"/>
    </location>
</feature>
<keyword evidence="2 5" id="KW-0812">Transmembrane</keyword>
<organism evidence="6 7">
    <name type="scientific">Pontibacter chinhatensis</name>
    <dbReference type="NCBI Taxonomy" id="1436961"/>
    <lineage>
        <taxon>Bacteria</taxon>
        <taxon>Pseudomonadati</taxon>
        <taxon>Bacteroidota</taxon>
        <taxon>Cytophagia</taxon>
        <taxon>Cytophagales</taxon>
        <taxon>Hymenobacteraceae</taxon>
        <taxon>Pontibacter</taxon>
    </lineage>
</organism>
<feature type="transmembrane region" description="Helical" evidence="5">
    <location>
        <begin position="78"/>
        <end position="99"/>
    </location>
</feature>
<dbReference type="Proteomes" id="UP000198724">
    <property type="component" value="Unassembled WGS sequence"/>
</dbReference>
<evidence type="ECO:0000256" key="1">
    <source>
        <dbReference type="ARBA" id="ARBA00004141"/>
    </source>
</evidence>
<keyword evidence="4 5" id="KW-0472">Membrane</keyword>
<dbReference type="PRINTS" id="PR00762">
    <property type="entry name" value="CLCHANNEL"/>
</dbReference>
<dbReference type="PANTHER" id="PTHR43427:SF12">
    <property type="entry name" value="CHLORIDE TRANSPORTER"/>
    <property type="match status" value="1"/>
</dbReference>
<feature type="transmembrane region" description="Helical" evidence="5">
    <location>
        <begin position="206"/>
        <end position="229"/>
    </location>
</feature>
<evidence type="ECO:0000256" key="2">
    <source>
        <dbReference type="ARBA" id="ARBA00022692"/>
    </source>
</evidence>
<dbReference type="STRING" id="1436961.SAMN05421739_103105"/>
<gene>
    <name evidence="6" type="ORF">SAMN05421739_103105</name>
</gene>
<feature type="transmembrane region" description="Helical" evidence="5">
    <location>
        <begin position="440"/>
        <end position="457"/>
    </location>
</feature>
<keyword evidence="7" id="KW-1185">Reference proteome</keyword>
<comment type="subcellular location">
    <subcellularLocation>
        <location evidence="1">Membrane</location>
        <topology evidence="1">Multi-pass membrane protein</topology>
    </subcellularLocation>
</comment>